<feature type="transmembrane region" description="Helical" evidence="1">
    <location>
        <begin position="239"/>
        <end position="260"/>
    </location>
</feature>
<dbReference type="GeneID" id="76630431"/>
<comment type="caution">
    <text evidence="2">The sequence shown here is derived from an EMBL/GenBank/DDBJ whole genome shotgun (WGS) entry which is preliminary data.</text>
</comment>
<evidence type="ECO:0000313" key="2">
    <source>
        <dbReference type="EMBL" id="MFC7058439.1"/>
    </source>
</evidence>
<evidence type="ECO:0000256" key="1">
    <source>
        <dbReference type="SAM" id="Phobius"/>
    </source>
</evidence>
<gene>
    <name evidence="2" type="ORF">ACFQQG_09930</name>
</gene>
<dbReference type="AlphaFoldDB" id="A0ABD5W126"/>
<feature type="transmembrane region" description="Helical" evidence="1">
    <location>
        <begin position="134"/>
        <end position="155"/>
    </location>
</feature>
<keyword evidence="1" id="KW-0812">Transmembrane</keyword>
<feature type="transmembrane region" description="Helical" evidence="1">
    <location>
        <begin position="311"/>
        <end position="334"/>
    </location>
</feature>
<evidence type="ECO:0000313" key="3">
    <source>
        <dbReference type="Proteomes" id="UP001596445"/>
    </source>
</evidence>
<keyword evidence="1" id="KW-1133">Transmembrane helix</keyword>
<name>A0ABD5W126_9EURY</name>
<proteinExistence type="predicted"/>
<feature type="transmembrane region" description="Helical" evidence="1">
    <location>
        <begin position="39"/>
        <end position="59"/>
    </location>
</feature>
<feature type="transmembrane region" description="Helical" evidence="1">
    <location>
        <begin position="357"/>
        <end position="378"/>
    </location>
</feature>
<keyword evidence="3" id="KW-1185">Reference proteome</keyword>
<keyword evidence="1" id="KW-0472">Membrane</keyword>
<feature type="transmembrane region" description="Helical" evidence="1">
    <location>
        <begin position="71"/>
        <end position="91"/>
    </location>
</feature>
<dbReference type="InterPro" id="IPR036927">
    <property type="entry name" value="Cyt_c_oxase-like_su1_sf"/>
</dbReference>
<dbReference type="SUPFAM" id="SSF81442">
    <property type="entry name" value="Cytochrome c oxidase subunit I-like"/>
    <property type="match status" value="1"/>
</dbReference>
<feature type="transmembrane region" description="Helical" evidence="1">
    <location>
        <begin position="384"/>
        <end position="407"/>
    </location>
</feature>
<feature type="transmembrane region" description="Helical" evidence="1">
    <location>
        <begin position="175"/>
        <end position="194"/>
    </location>
</feature>
<dbReference type="Gene3D" id="1.20.210.10">
    <property type="entry name" value="Cytochrome c oxidase-like, subunit I domain"/>
    <property type="match status" value="1"/>
</dbReference>
<protein>
    <recommendedName>
        <fullName evidence="4">Cbb3-type cytochrome c oxidase subunit I</fullName>
    </recommendedName>
</protein>
<feature type="transmembrane region" description="Helical" evidence="1">
    <location>
        <begin position="272"/>
        <end position="291"/>
    </location>
</feature>
<feature type="transmembrane region" description="Helical" evidence="1">
    <location>
        <begin position="6"/>
        <end position="27"/>
    </location>
</feature>
<dbReference type="EMBL" id="JBHSZI010000001">
    <property type="protein sequence ID" value="MFC7058439.1"/>
    <property type="molecule type" value="Genomic_DNA"/>
</dbReference>
<dbReference type="Proteomes" id="UP001596445">
    <property type="component" value="Unassembled WGS sequence"/>
</dbReference>
<feature type="transmembrane region" description="Helical" evidence="1">
    <location>
        <begin position="96"/>
        <end position="114"/>
    </location>
</feature>
<organism evidence="2 3">
    <name type="scientific">Halovenus salina</name>
    <dbReference type="NCBI Taxonomy" id="1510225"/>
    <lineage>
        <taxon>Archaea</taxon>
        <taxon>Methanobacteriati</taxon>
        <taxon>Methanobacteriota</taxon>
        <taxon>Stenosarchaea group</taxon>
        <taxon>Halobacteria</taxon>
        <taxon>Halobacteriales</taxon>
        <taxon>Haloarculaceae</taxon>
        <taxon>Halovenus</taxon>
    </lineage>
</organism>
<dbReference type="RefSeq" id="WP_368409578.1">
    <property type="nucleotide sequence ID" value="NZ_CP112972.1"/>
</dbReference>
<sequence length="439" mass="46308">MTVPLRHFFVALGFLFAGVGVGIGLTADAVPGLARLAHVHLLLAGWVCLTIMGAMTQFIPVWSGTGLHSRALANAQLVLVTVGLGGFALAFVWSAFGLLVGFGLVMLAGFWLFVYNIGRTLGPVADYDVTETHFLFALGCFLLLAVLGVALALNLDRGVLSDLPVSHGGVRGAHVTLAVFGAVLTTVYGALYQLGTMFTQTELHGIDYSLQAVERIGHPLGVVVLAAGRLLEAVPVARVGAVLILAGALAFAAVLGRKLVEMRVAWTPMHSRYVVVVSALVLWALASLPAWVADPTAPDHLLGGAGTRYLLLFGVVGFVILGTLYHVVPFVVWVHRYSDLLGFEDVPMIDDLYEDRIATADFALITAGAALLAGTTLVDGPQLLVGLAGMLVALGLGAFLVNMLLVVRRHSPQTLDEIIFGSLTPRPSSEDQPEAGQHS</sequence>
<evidence type="ECO:0008006" key="4">
    <source>
        <dbReference type="Google" id="ProtNLM"/>
    </source>
</evidence>
<accession>A0ABD5W126</accession>
<reference evidence="2 3" key="1">
    <citation type="journal article" date="2019" name="Int. J. Syst. Evol. Microbiol.">
        <title>The Global Catalogue of Microorganisms (GCM) 10K type strain sequencing project: providing services to taxonomists for standard genome sequencing and annotation.</title>
        <authorList>
            <consortium name="The Broad Institute Genomics Platform"/>
            <consortium name="The Broad Institute Genome Sequencing Center for Infectious Disease"/>
            <person name="Wu L."/>
            <person name="Ma J."/>
        </authorList>
    </citation>
    <scope>NUCLEOTIDE SEQUENCE [LARGE SCALE GENOMIC DNA]</scope>
    <source>
        <strain evidence="2 3">JCM 30072</strain>
    </source>
</reference>